<dbReference type="Pfam" id="PF12840">
    <property type="entry name" value="HTH_20"/>
    <property type="match status" value="1"/>
</dbReference>
<name>A0A098BNC0_9NOCA</name>
<dbReference type="AlphaFoldDB" id="A0A098BNC0"/>
<dbReference type="eggNOG" id="COG2345">
    <property type="taxonomic scope" value="Bacteria"/>
</dbReference>
<sequence length="244" mass="25731">MQDEFAEQAAGIGALADPVRRSLYRYVVAQADAVGREEAAAAAGVPVHAAKFHLDRLVADGLLETEFRRLSGRTGPGAGRPSKLYRRSSQELSISLPERRYDLAGEILATAIERSMRESVPVAEAVRAAAAERGRRIAAEPAPADGPANGGDVEAPAGLEDVARVLARHGYEPRLSGDGQIRLANCPFDRLAGEHRDLVCGMNLALVEAVVAGLGATGLDTAGLDTELAPEPGFCCVRIRSGDR</sequence>
<dbReference type="Proteomes" id="UP000042997">
    <property type="component" value="Unassembled WGS sequence"/>
</dbReference>
<accession>A0A098BNC0</accession>
<evidence type="ECO:0000313" key="1">
    <source>
        <dbReference type="EMBL" id="CDZ89725.1"/>
    </source>
</evidence>
<dbReference type="RefSeq" id="WP_040272861.1">
    <property type="nucleotide sequence ID" value="NZ_JAJNCM010000001.1"/>
</dbReference>
<proteinExistence type="predicted"/>
<evidence type="ECO:0000313" key="2">
    <source>
        <dbReference type="Proteomes" id="UP000042997"/>
    </source>
</evidence>
<dbReference type="SUPFAM" id="SSF46785">
    <property type="entry name" value="Winged helix' DNA-binding domain"/>
    <property type="match status" value="1"/>
</dbReference>
<dbReference type="InterPro" id="IPR036390">
    <property type="entry name" value="WH_DNA-bd_sf"/>
</dbReference>
<protein>
    <submittedName>
        <fullName evidence="1">Putative transcriptional regulator</fullName>
    </submittedName>
</protein>
<dbReference type="OrthoDB" id="3399802at2"/>
<dbReference type="InterPro" id="IPR036388">
    <property type="entry name" value="WH-like_DNA-bd_sf"/>
</dbReference>
<gene>
    <name evidence="1" type="ORF">RHRU231_550011</name>
</gene>
<reference evidence="1 2" key="1">
    <citation type="journal article" date="2014" name="Genome Announc.">
        <title>Draft Genome Sequence of Propane- and Butane-Oxidizing Actinobacterium Rhodococcus ruber IEGM 231.</title>
        <authorList>
            <person name="Ivshina I.B."/>
            <person name="Kuyukina M.S."/>
            <person name="Krivoruchko A.V."/>
            <person name="Barbe V."/>
            <person name="Fischer C."/>
        </authorList>
    </citation>
    <scope>NUCLEOTIDE SEQUENCE [LARGE SCALE GENOMIC DNA]</scope>
</reference>
<organism evidence="1 2">
    <name type="scientific">Rhodococcus ruber</name>
    <dbReference type="NCBI Taxonomy" id="1830"/>
    <lineage>
        <taxon>Bacteria</taxon>
        <taxon>Bacillati</taxon>
        <taxon>Actinomycetota</taxon>
        <taxon>Actinomycetes</taxon>
        <taxon>Mycobacteriales</taxon>
        <taxon>Nocardiaceae</taxon>
        <taxon>Rhodococcus</taxon>
    </lineage>
</organism>
<dbReference type="EMBL" id="CCSD01000067">
    <property type="protein sequence ID" value="CDZ89725.1"/>
    <property type="molecule type" value="Genomic_DNA"/>
</dbReference>
<dbReference type="Gene3D" id="1.10.10.10">
    <property type="entry name" value="Winged helix-like DNA-binding domain superfamily/Winged helix DNA-binding domain"/>
    <property type="match status" value="1"/>
</dbReference>